<dbReference type="PROSITE" id="PS01125">
    <property type="entry name" value="ROK"/>
    <property type="match status" value="1"/>
</dbReference>
<proteinExistence type="inferred from homology"/>
<dbReference type="RefSeq" id="WP_237854588.1">
    <property type="nucleotide sequence ID" value="NZ_JAKLWS010000013.1"/>
</dbReference>
<sequence>MELVAGIDLGGTDTKFGLVSREGKLFAYQSIPTNAEIGHELFFEQLSDSIQDMVEALGPGYKLVGVSVGAPTGSQKNGTIDNASNLNWPRKLPVANILSANFNLPVSVSNDANAAAVGEMLFGVAQNKKDFLCVTLGTGLGCGIVIDGDLVLGSRGHAGELGHVLISGNGRECGCGRKGCLETYASATGIVRTANELIASEEYPKSVLQFSENGSLSAKKITKAANEGDELALRAFEITGRFLGRTLANTVALLNPELIVLTGGLSRSKELILEPTQRNMEENLLDIYKGTVELKLSEISGKRTAILGTAAFMWLKLDSLSKQTA</sequence>
<evidence type="ECO:0000313" key="2">
    <source>
        <dbReference type="EMBL" id="MCG2589225.1"/>
    </source>
</evidence>
<organism evidence="2 3">
    <name type="scientific">Rhodohalobacter sulfatireducens</name>
    <dbReference type="NCBI Taxonomy" id="2911366"/>
    <lineage>
        <taxon>Bacteria</taxon>
        <taxon>Pseudomonadati</taxon>
        <taxon>Balneolota</taxon>
        <taxon>Balneolia</taxon>
        <taxon>Balneolales</taxon>
        <taxon>Balneolaceae</taxon>
        <taxon>Rhodohalobacter</taxon>
    </lineage>
</organism>
<reference evidence="2" key="2">
    <citation type="submission" date="2024-05" db="EMBL/GenBank/DDBJ databases">
        <title>Rhodohalobacter halophilus gen. nov., sp. nov., a moderately halophilic member of the family Balneolaceae.</title>
        <authorList>
            <person name="Xia J."/>
        </authorList>
    </citation>
    <scope>NUCLEOTIDE SEQUENCE</scope>
    <source>
        <strain evidence="2">WB101</strain>
    </source>
</reference>
<gene>
    <name evidence="2" type="ORF">L6773_11655</name>
</gene>
<dbReference type="Proteomes" id="UP001165366">
    <property type="component" value="Unassembled WGS sequence"/>
</dbReference>
<accession>A0ABS9KEF4</accession>
<name>A0ABS9KEF4_9BACT</name>
<dbReference type="InterPro" id="IPR000600">
    <property type="entry name" value="ROK"/>
</dbReference>
<keyword evidence="3" id="KW-1185">Reference proteome</keyword>
<evidence type="ECO:0000313" key="3">
    <source>
        <dbReference type="Proteomes" id="UP001165366"/>
    </source>
</evidence>
<protein>
    <submittedName>
        <fullName evidence="2">ROK family protein</fullName>
    </submittedName>
</protein>
<dbReference type="SUPFAM" id="SSF53067">
    <property type="entry name" value="Actin-like ATPase domain"/>
    <property type="match status" value="1"/>
</dbReference>
<dbReference type="PANTHER" id="PTHR18964">
    <property type="entry name" value="ROK (REPRESSOR, ORF, KINASE) FAMILY"/>
    <property type="match status" value="1"/>
</dbReference>
<dbReference type="Gene3D" id="3.30.420.40">
    <property type="match status" value="2"/>
</dbReference>
<dbReference type="Pfam" id="PF00480">
    <property type="entry name" value="ROK"/>
    <property type="match status" value="1"/>
</dbReference>
<dbReference type="InterPro" id="IPR049874">
    <property type="entry name" value="ROK_cs"/>
</dbReference>
<dbReference type="InterPro" id="IPR043129">
    <property type="entry name" value="ATPase_NBD"/>
</dbReference>
<comment type="caution">
    <text evidence="2">The sequence shown here is derived from an EMBL/GenBank/DDBJ whole genome shotgun (WGS) entry which is preliminary data.</text>
</comment>
<comment type="similarity">
    <text evidence="1">Belongs to the ROK (NagC/XylR) family.</text>
</comment>
<dbReference type="PANTHER" id="PTHR18964:SF149">
    <property type="entry name" value="BIFUNCTIONAL UDP-N-ACETYLGLUCOSAMINE 2-EPIMERASE_N-ACETYLMANNOSAMINE KINASE"/>
    <property type="match status" value="1"/>
</dbReference>
<evidence type="ECO:0000256" key="1">
    <source>
        <dbReference type="ARBA" id="ARBA00006479"/>
    </source>
</evidence>
<reference evidence="2" key="1">
    <citation type="submission" date="2022-01" db="EMBL/GenBank/DDBJ databases">
        <authorList>
            <person name="Wang Y."/>
        </authorList>
    </citation>
    <scope>NUCLEOTIDE SEQUENCE</scope>
    <source>
        <strain evidence="2">WB101</strain>
    </source>
</reference>
<dbReference type="EMBL" id="JAKLWS010000013">
    <property type="protein sequence ID" value="MCG2589225.1"/>
    <property type="molecule type" value="Genomic_DNA"/>
</dbReference>